<dbReference type="Proteomes" id="UP000593994">
    <property type="component" value="Chromosome"/>
</dbReference>
<protein>
    <submittedName>
        <fullName evidence="1">Uncharacterized protein</fullName>
    </submittedName>
</protein>
<gene>
    <name evidence="1" type="ORF">HUE88_09725</name>
</gene>
<organism evidence="1 2">
    <name type="scientific">Candidatus Sulfurimonas baltica</name>
    <dbReference type="NCBI Taxonomy" id="2740404"/>
    <lineage>
        <taxon>Bacteria</taxon>
        <taxon>Pseudomonadati</taxon>
        <taxon>Campylobacterota</taxon>
        <taxon>Epsilonproteobacteria</taxon>
        <taxon>Campylobacterales</taxon>
        <taxon>Sulfurimonadaceae</taxon>
        <taxon>Sulfurimonas</taxon>
    </lineage>
</organism>
<sequence>MYELLDVNQKLTTDFFKTIALTLPKKNWDALILVALKTTIHNLHPTMPFYLLQSYMEKIFQSIHQRKKHNIHTRGFINEEEAIEVWHNTYDEMIEELSTSNDIEDKLHLDLIYYIYDMLKYDQVTVIDDEKYLSSYINLSHFGWQHYELFETRVAIEKAKSGDKNIDIATNRGKTVNDRVKFLKPKFEVDMMHPSIDSKESELQMEVVKEYCDNTRMMARSIHYCAEISKHEDKHFEINAIGKMKPYVNSDMYISKADIYNSWYAYVIGIYKHSSHQSVPIEKALEVARLSSYYLFPSLRHIKEPIVPLEKAKQPIRERSIFNGFRLHEFTDKRLKINRSEEEIEFTEHFLKSFTNALKSLSKS</sequence>
<dbReference type="RefSeq" id="WP_194368529.1">
    <property type="nucleotide sequence ID" value="NZ_CP054492.1"/>
</dbReference>
<keyword evidence="2" id="KW-1185">Reference proteome</keyword>
<dbReference type="EMBL" id="CP054492">
    <property type="protein sequence ID" value="QOY51395.1"/>
    <property type="molecule type" value="Genomic_DNA"/>
</dbReference>
<proteinExistence type="predicted"/>
<reference evidence="1 2" key="1">
    <citation type="submission" date="2020-05" db="EMBL/GenBank/DDBJ databases">
        <title>Sulfurimonas marisnigri, sp. nov., and Sulfurimonas baltica, sp. nov., manganese oxide reducing chemolithoautotrophs of the class Epsilonproteobacteria isolated from the pelagic redoxclines of the Black and Baltic Seas and emended description of the genus Sulfurimonas.</title>
        <authorList>
            <person name="Henkel J.V."/>
            <person name="Laudan C."/>
            <person name="Werner J."/>
            <person name="Neu T."/>
            <person name="Plewe S."/>
            <person name="Sproer C."/>
            <person name="Bunk B."/>
            <person name="Schulz-Vogt H.N."/>
        </authorList>
    </citation>
    <scope>NUCLEOTIDE SEQUENCE [LARGE SCALE GENOMIC DNA]</scope>
    <source>
        <strain evidence="1 2">GD2</strain>
    </source>
</reference>
<name>A0A7S7LU85_9BACT</name>
<dbReference type="KEGG" id="sbal:HUE88_09725"/>
<dbReference type="AlphaFoldDB" id="A0A7S7LU85"/>
<evidence type="ECO:0000313" key="2">
    <source>
        <dbReference type="Proteomes" id="UP000593994"/>
    </source>
</evidence>
<evidence type="ECO:0000313" key="1">
    <source>
        <dbReference type="EMBL" id="QOY51395.1"/>
    </source>
</evidence>
<accession>A0A7S7LU85</accession>